<sequence length="110" mass="12263">MRSSKDGSDYDSIISSYYGDDQVTAMISVKVETKDVDLIAEAISKNSSVDDVYILTGETDIMAMVRFNTYKELKSFLIETDGIPGVKETNTSMVVTTFKRSGESFFEDEL</sequence>
<dbReference type="GeneID" id="41324004"/>
<proteinExistence type="predicted"/>
<dbReference type="Pfam" id="PF01037">
    <property type="entry name" value="AsnC_trans_reg"/>
    <property type="match status" value="1"/>
</dbReference>
<feature type="domain" description="Transcription regulator AsnC/Lrp ligand binding" evidence="1">
    <location>
        <begin position="27"/>
        <end position="95"/>
    </location>
</feature>
<reference evidence="2" key="1">
    <citation type="submission" date="2016-03" db="EMBL/GenBank/DDBJ databases">
        <authorList>
            <person name="Borrel G."/>
            <person name="Mccann A."/>
            <person name="O'Toole P.W."/>
        </authorList>
    </citation>
    <scope>NUCLEOTIDE SEQUENCE</scope>
    <source>
        <strain evidence="2">183</strain>
    </source>
</reference>
<dbReference type="RefSeq" id="WP_020449461.1">
    <property type="nucleotide sequence ID" value="NZ_CAYAYA010000015.1"/>
</dbReference>
<comment type="caution">
    <text evidence="2">The sequence shown here is derived from an EMBL/GenBank/DDBJ whole genome shotgun (WGS) entry which is preliminary data.</text>
</comment>
<evidence type="ECO:0000313" key="2">
    <source>
        <dbReference type="EMBL" id="TQS81638.1"/>
    </source>
</evidence>
<dbReference type="AlphaFoldDB" id="A0A8J8TDD0"/>
<dbReference type="SUPFAM" id="SSF54909">
    <property type="entry name" value="Dimeric alpha+beta barrel"/>
    <property type="match status" value="1"/>
</dbReference>
<accession>A0A8J8TDD0</accession>
<evidence type="ECO:0000313" key="3">
    <source>
        <dbReference type="Proteomes" id="UP000752814"/>
    </source>
</evidence>
<evidence type="ECO:0000259" key="1">
    <source>
        <dbReference type="Pfam" id="PF01037"/>
    </source>
</evidence>
<dbReference type="InterPro" id="IPR011008">
    <property type="entry name" value="Dimeric_a/b-barrel"/>
</dbReference>
<dbReference type="InterPro" id="IPR019887">
    <property type="entry name" value="Tscrpt_reg_AsnC/Lrp_C"/>
</dbReference>
<name>A0A8J8TDD0_9ARCH</name>
<dbReference type="Gene3D" id="3.30.70.920">
    <property type="match status" value="1"/>
</dbReference>
<dbReference type="Proteomes" id="UP000752814">
    <property type="component" value="Unassembled WGS sequence"/>
</dbReference>
<dbReference type="OMA" id="EIQHAYL"/>
<gene>
    <name evidence="2" type="ORF">A3207_04350</name>
</gene>
<organism evidence="2 3">
    <name type="scientific">Candidatus Methanomassiliicoccus intestinalis</name>
    <dbReference type="NCBI Taxonomy" id="1406512"/>
    <lineage>
        <taxon>Archaea</taxon>
        <taxon>Methanobacteriati</taxon>
        <taxon>Thermoplasmatota</taxon>
        <taxon>Thermoplasmata</taxon>
        <taxon>Methanomassiliicoccales</taxon>
        <taxon>Methanomassiliicoccaceae</taxon>
        <taxon>Methanomassiliicoccus</taxon>
    </lineage>
</organism>
<dbReference type="EMBL" id="LVVT01000022">
    <property type="protein sequence ID" value="TQS81638.1"/>
    <property type="molecule type" value="Genomic_DNA"/>
</dbReference>
<protein>
    <recommendedName>
        <fullName evidence="1">Transcription regulator AsnC/Lrp ligand binding domain-containing protein</fullName>
    </recommendedName>
</protein>